<dbReference type="InterPro" id="IPR009030">
    <property type="entry name" value="Growth_fac_rcpt_cys_sf"/>
</dbReference>
<feature type="domain" description="EGF-like" evidence="4">
    <location>
        <begin position="324"/>
        <end position="362"/>
    </location>
</feature>
<feature type="domain" description="EGF-like" evidence="4">
    <location>
        <begin position="188"/>
        <end position="220"/>
    </location>
</feature>
<dbReference type="SMART" id="SM00181">
    <property type="entry name" value="EGF"/>
    <property type="match status" value="13"/>
</dbReference>
<dbReference type="Gene3D" id="2.10.220.10">
    <property type="entry name" value="Hormone Receptor, Insulin-like Growth Factor Receptor 1, Chain A, domain 2"/>
    <property type="match status" value="3"/>
</dbReference>
<dbReference type="PANTHER" id="PTHR23275:SF100">
    <property type="entry name" value="EGF-LIKE DOMAIN-CONTAINING PROTEIN"/>
    <property type="match status" value="1"/>
</dbReference>
<reference evidence="5 6" key="1">
    <citation type="journal article" date="2007" name="Science">
        <title>Genomic minimalism in the early diverging intestinal parasite Giardia lamblia.</title>
        <authorList>
            <person name="Morrison H.G."/>
            <person name="McArthur A.G."/>
            <person name="Gillin F.D."/>
            <person name="Aley S.B."/>
            <person name="Adam R.D."/>
            <person name="Olsen G.J."/>
            <person name="Best A.A."/>
            <person name="Cande W.Z."/>
            <person name="Chen F."/>
            <person name="Cipriano M.J."/>
            <person name="Davids B.J."/>
            <person name="Dawson S.C."/>
            <person name="Elmendorf H.G."/>
            <person name="Hehl A.B."/>
            <person name="Holder M.E."/>
            <person name="Huse S.M."/>
            <person name="Kim U.U."/>
            <person name="Lasek-Nesselquist E."/>
            <person name="Manning G."/>
            <person name="Nigam A."/>
            <person name="Nixon J.E."/>
            <person name="Palm D."/>
            <person name="Passamaneck N.E."/>
            <person name="Prabhu A."/>
            <person name="Reich C.I."/>
            <person name="Reiner D.S."/>
            <person name="Samuelson J."/>
            <person name="Svard S.G."/>
            <person name="Sogin M.L."/>
        </authorList>
    </citation>
    <scope>NUCLEOTIDE SEQUENCE [LARGE SCALE GENOMIC DNA]</scope>
    <source>
        <strain evidence="5 6">WB C6</strain>
    </source>
</reference>
<feature type="transmembrane region" description="Helical" evidence="2">
    <location>
        <begin position="1123"/>
        <end position="1147"/>
    </location>
</feature>
<feature type="domain" description="EGF-like" evidence="4">
    <location>
        <begin position="434"/>
        <end position="464"/>
    </location>
</feature>
<feature type="domain" description="EGF-like" evidence="4">
    <location>
        <begin position="990"/>
        <end position="1019"/>
    </location>
</feature>
<dbReference type="InterPro" id="IPR005127">
    <property type="entry name" value="Giardia_VSP"/>
</dbReference>
<feature type="domain" description="EGF-like" evidence="4">
    <location>
        <begin position="1020"/>
        <end position="1056"/>
    </location>
</feature>
<feature type="domain" description="EGF-like" evidence="4">
    <location>
        <begin position="816"/>
        <end position="846"/>
    </location>
</feature>
<feature type="domain" description="EGF-like" evidence="4">
    <location>
        <begin position="761"/>
        <end position="792"/>
    </location>
</feature>
<name>A0A644EZB1_GIAIC</name>
<dbReference type="AlphaFoldDB" id="A0A644EZB1"/>
<feature type="compositionally biased region" description="Pro residues" evidence="1">
    <location>
        <begin position="1098"/>
        <end position="1114"/>
    </location>
</feature>
<gene>
    <name evidence="5" type="ORF">GL50803_0026981</name>
</gene>
<organism evidence="5 6">
    <name type="scientific">Giardia intestinalis (strain ATCC 50803 / WB clone C6)</name>
    <name type="common">Giardia lamblia</name>
    <dbReference type="NCBI Taxonomy" id="184922"/>
    <lineage>
        <taxon>Eukaryota</taxon>
        <taxon>Metamonada</taxon>
        <taxon>Diplomonadida</taxon>
        <taxon>Hexamitidae</taxon>
        <taxon>Giardiinae</taxon>
        <taxon>Giardia</taxon>
    </lineage>
</organism>
<feature type="region of interest" description="Disordered" evidence="1">
    <location>
        <begin position="1098"/>
        <end position="1117"/>
    </location>
</feature>
<keyword evidence="6" id="KW-1185">Reference proteome</keyword>
<protein>
    <submittedName>
        <fullName evidence="5">High cysteine membrane protein VSP-like</fullName>
    </submittedName>
</protein>
<dbReference type="InParanoid" id="A0A644EZB1"/>
<evidence type="ECO:0000256" key="3">
    <source>
        <dbReference type="SAM" id="SignalP"/>
    </source>
</evidence>
<keyword evidence="2" id="KW-0812">Transmembrane</keyword>
<dbReference type="Proteomes" id="UP000001548">
    <property type="component" value="Unassembled WGS sequence"/>
</dbReference>
<dbReference type="EMBL" id="AACB03000005">
    <property type="protein sequence ID" value="KAE8301703.1"/>
    <property type="molecule type" value="Genomic_DNA"/>
</dbReference>
<comment type="caution">
    <text evidence="5">The sequence shown here is derived from an EMBL/GenBank/DDBJ whole genome shotgun (WGS) entry which is preliminary data.</text>
</comment>
<keyword evidence="2" id="KW-0472">Membrane</keyword>
<evidence type="ECO:0000259" key="4">
    <source>
        <dbReference type="SMART" id="SM00181"/>
    </source>
</evidence>
<evidence type="ECO:0000313" key="5">
    <source>
        <dbReference type="EMBL" id="KAE8301703.1"/>
    </source>
</evidence>
<evidence type="ECO:0000313" key="6">
    <source>
        <dbReference type="Proteomes" id="UP000001548"/>
    </source>
</evidence>
<dbReference type="InterPro" id="IPR052798">
    <property type="entry name" value="Giardia_VSA"/>
</dbReference>
<feature type="chain" id="PRO_5024979013" evidence="3">
    <location>
        <begin position="20"/>
        <end position="1177"/>
    </location>
</feature>
<proteinExistence type="predicted"/>
<keyword evidence="2" id="KW-1133">Transmembrane helix</keyword>
<dbReference type="SMART" id="SM00261">
    <property type="entry name" value="FU"/>
    <property type="match status" value="11"/>
</dbReference>
<dbReference type="InterPro" id="IPR000742">
    <property type="entry name" value="EGF"/>
</dbReference>
<dbReference type="SUPFAM" id="SSF57184">
    <property type="entry name" value="Growth factor receptor domain"/>
    <property type="match status" value="6"/>
</dbReference>
<feature type="domain" description="EGF-like" evidence="4">
    <location>
        <begin position="847"/>
        <end position="882"/>
    </location>
</feature>
<feature type="domain" description="EGF-like" evidence="4">
    <location>
        <begin position="601"/>
        <end position="638"/>
    </location>
</feature>
<evidence type="ECO:0000256" key="1">
    <source>
        <dbReference type="SAM" id="MobiDB-lite"/>
    </source>
</evidence>
<dbReference type="PANTHER" id="PTHR23275">
    <property type="entry name" value="CABRIOLET.-RELATED"/>
    <property type="match status" value="1"/>
</dbReference>
<feature type="domain" description="EGF-like" evidence="4">
    <location>
        <begin position="721"/>
        <end position="755"/>
    </location>
</feature>
<keyword evidence="3" id="KW-0732">Signal</keyword>
<feature type="domain" description="EGF-like" evidence="4">
    <location>
        <begin position="559"/>
        <end position="599"/>
    </location>
</feature>
<feature type="signal peptide" evidence="3">
    <location>
        <begin position="1"/>
        <end position="19"/>
    </location>
</feature>
<dbReference type="Pfam" id="PF03302">
    <property type="entry name" value="VSP"/>
    <property type="match status" value="2"/>
</dbReference>
<evidence type="ECO:0000256" key="2">
    <source>
        <dbReference type="SAM" id="Phobius"/>
    </source>
</evidence>
<feature type="domain" description="EGF-like" evidence="4">
    <location>
        <begin position="15"/>
        <end position="55"/>
    </location>
</feature>
<feature type="domain" description="EGF-like" evidence="4">
    <location>
        <begin position="239"/>
        <end position="276"/>
    </location>
</feature>
<dbReference type="InterPro" id="IPR006212">
    <property type="entry name" value="Furin_repeat"/>
</dbReference>
<accession>A0A644EZB1</accession>
<sequence>MLAVLGLLIAFQAAKCTHSNQVSDCAEDRCEEINGHELCTECRNAGYIPFNGHCIKYDSEQHSSCKSADGTPIVSEKRCGMCTDSMYLYKGGCYACGNLYPGNLICSECDKGVCKSCTSGFFRNPAASQTVDSCVRCDDTTGVADFVGVAGCLHCLSPSKSKGPDVALCVKCKLSTHKPNPNGDICYRCEIPDCPRCAADDSCAVCGRGYLKGTTKRVCVSQCGVGFYVAPTQLRQCKKCSGACQTCEGPNETDCTSCNESEGYFLAAENGTGRCVSCGDEQGHAGWKGVANCKACTRPSTPGVVECTECESNRLLIDGQCRKECDDPSEYCEADACDVVWRNELLCSRCKEGHAPLNGMCSELTPNNRRACIASKGRCEKCGPGFFFHQGGCYQVELEEKNFVCVEVGTKPEEIGLCKTCASGFRNDKGICVRCRDPYCKTCAQDTNTCESCIDGYYDPRFCKRCHNDCKTCVGESPEQCLTCHPKKYLSPIHKNIGVCVDAWQCGYGMYGHPFALKCLPCSEGCATCRGSEENDCTSCHLRTHFFVLTGYNRGQCIECGDTTNPKGINGCRECSAKGDSVRCIACKAGYVLVGGKCLSHCEDPNCAAGSCVVGIGEKLYCSLCKTDEHAPVDGICTNVASAHPSGCVTGVGFDSARSCLQCGAGYFLYMGGCYQESKEPGKSICTWAGVPGYVNGNNYGLGLCNACAAGYENQDGVCRPCTTVNCERCRMDDQGEVCTHCMVGYVLDQAGTCTTKTTGSCTVPDCAECTEGKKCRRCGPGFFLTSVGTCVDNCRSIPGHYALDATEKSPARCALCEISNCKECGAGNFCAVCSDGYFSDNGVCTPCDSTCATCVAKGPSSCVSCPSGYAVTSESGVGECKKPCTPSADGCKRCDASIDGASYCSVCSVQTAFPLNGKCVGLSARAGSACASVVDGACTSCADGYFLLSGGCYQVDTYPGRTVCHAEERGVCTKGAHGKMVSESGILQECSIANCAECTADACVRCKLGYVSVDGQCQKCAQGCVTCIAPDNPQMCTLCDTGYYQSTTGSAFTCTACGADNNGMKGVNGCTCCMPPEGKVGSVLCYSFDALPSIIPTPKPGPDPVPDPVPAPAPSSARKTAMIAGVSVTAILLVTGLVSFLLRWLLCRRTQSHETKRVTLTRKRVPIITSITAPLT</sequence>